<comment type="caution">
    <text evidence="1">The sequence shown here is derived from an EMBL/GenBank/DDBJ whole genome shotgun (WGS) entry which is preliminary data.</text>
</comment>
<proteinExistence type="predicted"/>
<reference evidence="1" key="1">
    <citation type="submission" date="2020-06" db="EMBL/GenBank/DDBJ databases">
        <authorList>
            <person name="Li T."/>
            <person name="Hu X."/>
            <person name="Zhang T."/>
            <person name="Song X."/>
            <person name="Zhang H."/>
            <person name="Dai N."/>
            <person name="Sheng W."/>
            <person name="Hou X."/>
            <person name="Wei L."/>
        </authorList>
    </citation>
    <scope>NUCLEOTIDE SEQUENCE</scope>
    <source>
        <strain evidence="1">G01</strain>
        <tissue evidence="1">Leaf</tissue>
    </source>
</reference>
<protein>
    <submittedName>
        <fullName evidence="1">Uncharacterized protein</fullName>
    </submittedName>
</protein>
<sequence length="99" mass="10872">MSGIQRYRWWPVIRSNGGGKLERRWQQNVGETGAISGGSNGRCRRVGRRILMVVRLVGKAPESFPKAGEKAQRRDYGCPNDGLFSGGVVRLHEEGFGGG</sequence>
<gene>
    <name evidence="1" type="ORF">Sangu_0782000</name>
</gene>
<organism evidence="1">
    <name type="scientific">Sesamum angustifolium</name>
    <dbReference type="NCBI Taxonomy" id="2727405"/>
    <lineage>
        <taxon>Eukaryota</taxon>
        <taxon>Viridiplantae</taxon>
        <taxon>Streptophyta</taxon>
        <taxon>Embryophyta</taxon>
        <taxon>Tracheophyta</taxon>
        <taxon>Spermatophyta</taxon>
        <taxon>Magnoliopsida</taxon>
        <taxon>eudicotyledons</taxon>
        <taxon>Gunneridae</taxon>
        <taxon>Pentapetalae</taxon>
        <taxon>asterids</taxon>
        <taxon>lamiids</taxon>
        <taxon>Lamiales</taxon>
        <taxon>Pedaliaceae</taxon>
        <taxon>Sesamum</taxon>
    </lineage>
</organism>
<evidence type="ECO:0000313" key="1">
    <source>
        <dbReference type="EMBL" id="KAL0359326.1"/>
    </source>
</evidence>
<name>A0AAW2PU73_9LAMI</name>
<reference evidence="1" key="2">
    <citation type="journal article" date="2024" name="Plant">
        <title>Genomic evolution and insights into agronomic trait innovations of Sesamum species.</title>
        <authorList>
            <person name="Miao H."/>
            <person name="Wang L."/>
            <person name="Qu L."/>
            <person name="Liu H."/>
            <person name="Sun Y."/>
            <person name="Le M."/>
            <person name="Wang Q."/>
            <person name="Wei S."/>
            <person name="Zheng Y."/>
            <person name="Lin W."/>
            <person name="Duan Y."/>
            <person name="Cao H."/>
            <person name="Xiong S."/>
            <person name="Wang X."/>
            <person name="Wei L."/>
            <person name="Li C."/>
            <person name="Ma Q."/>
            <person name="Ju M."/>
            <person name="Zhao R."/>
            <person name="Li G."/>
            <person name="Mu C."/>
            <person name="Tian Q."/>
            <person name="Mei H."/>
            <person name="Zhang T."/>
            <person name="Gao T."/>
            <person name="Zhang H."/>
        </authorList>
    </citation>
    <scope>NUCLEOTIDE SEQUENCE</scope>
    <source>
        <strain evidence="1">G01</strain>
    </source>
</reference>
<dbReference type="AlphaFoldDB" id="A0AAW2PU73"/>
<accession>A0AAW2PU73</accession>
<dbReference type="EMBL" id="JACGWK010000004">
    <property type="protein sequence ID" value="KAL0359326.1"/>
    <property type="molecule type" value="Genomic_DNA"/>
</dbReference>